<sequence>MPATISLREDVVRRFAQFTGAYPWQWSPEHVHLWITHLTVELRRAHTTIRGYHAALRCFCDCVTALHQGWTRECQDRLGSVPVQICLDERAADALAGPGRRPMTREEVQRFLDYTDDQMGQTLRQGNKGAPARCRDAPLFKVVYAWG</sequence>
<reference evidence="1 2" key="1">
    <citation type="submission" date="2020-08" db="EMBL/GenBank/DDBJ databases">
        <title>Genomic Encyclopedia of Type Strains, Phase IV (KMG-IV): sequencing the most valuable type-strain genomes for metagenomic binning, comparative biology and taxonomic classification.</title>
        <authorList>
            <person name="Goeker M."/>
        </authorList>
    </citation>
    <scope>NUCLEOTIDE SEQUENCE [LARGE SCALE GENOMIC DNA]</scope>
    <source>
        <strain evidence="1 2">DSM 45615</strain>
    </source>
</reference>
<dbReference type="Proteomes" id="UP000578449">
    <property type="component" value="Unassembled WGS sequence"/>
</dbReference>
<accession>A0A840PBS5</accession>
<protein>
    <recommendedName>
        <fullName evidence="3">Integrase</fullName>
    </recommendedName>
</protein>
<organism evidence="1 2">
    <name type="scientific">Thermocatellispora tengchongensis</name>
    <dbReference type="NCBI Taxonomy" id="1073253"/>
    <lineage>
        <taxon>Bacteria</taxon>
        <taxon>Bacillati</taxon>
        <taxon>Actinomycetota</taxon>
        <taxon>Actinomycetes</taxon>
        <taxon>Streptosporangiales</taxon>
        <taxon>Streptosporangiaceae</taxon>
        <taxon>Thermocatellispora</taxon>
    </lineage>
</organism>
<evidence type="ECO:0008006" key="3">
    <source>
        <dbReference type="Google" id="ProtNLM"/>
    </source>
</evidence>
<proteinExistence type="predicted"/>
<comment type="caution">
    <text evidence="1">The sequence shown here is derived from an EMBL/GenBank/DDBJ whole genome shotgun (WGS) entry which is preliminary data.</text>
</comment>
<name>A0A840PBS5_9ACTN</name>
<dbReference type="EMBL" id="JACHGN010000013">
    <property type="protein sequence ID" value="MBB5136136.1"/>
    <property type="molecule type" value="Genomic_DNA"/>
</dbReference>
<evidence type="ECO:0000313" key="2">
    <source>
        <dbReference type="Proteomes" id="UP000578449"/>
    </source>
</evidence>
<keyword evidence="2" id="KW-1185">Reference proteome</keyword>
<gene>
    <name evidence="1" type="ORF">HNP84_005880</name>
</gene>
<evidence type="ECO:0000313" key="1">
    <source>
        <dbReference type="EMBL" id="MBB5136136.1"/>
    </source>
</evidence>
<dbReference type="AlphaFoldDB" id="A0A840PBS5"/>